<keyword evidence="13" id="KW-1185">Reference proteome</keyword>
<keyword evidence="5" id="KW-0547">Nucleotide-binding</keyword>
<dbReference type="GO" id="GO:0005524">
    <property type="term" value="F:ATP binding"/>
    <property type="evidence" value="ECO:0007669"/>
    <property type="project" value="UniProtKB-KW"/>
</dbReference>
<keyword evidence="6 12" id="KW-0418">Kinase</keyword>
<keyword evidence="8" id="KW-0902">Two-component regulatory system</keyword>
<evidence type="ECO:0000256" key="2">
    <source>
        <dbReference type="ARBA" id="ARBA00012438"/>
    </source>
</evidence>
<organism evidence="12 13">
    <name type="scientific">Thermotomaculum hydrothermale</name>
    <dbReference type="NCBI Taxonomy" id="981385"/>
    <lineage>
        <taxon>Bacteria</taxon>
        <taxon>Pseudomonadati</taxon>
        <taxon>Acidobacteriota</taxon>
        <taxon>Holophagae</taxon>
        <taxon>Thermotomaculales</taxon>
        <taxon>Thermotomaculaceae</taxon>
        <taxon>Thermotomaculum</taxon>
    </lineage>
</organism>
<protein>
    <recommendedName>
        <fullName evidence="2">histidine kinase</fullName>
        <ecNumber evidence="2">2.7.13.3</ecNumber>
    </recommendedName>
</protein>
<evidence type="ECO:0000256" key="1">
    <source>
        <dbReference type="ARBA" id="ARBA00000085"/>
    </source>
</evidence>
<dbReference type="SMART" id="SM00091">
    <property type="entry name" value="PAS"/>
    <property type="match status" value="1"/>
</dbReference>
<dbReference type="SUPFAM" id="SSF55785">
    <property type="entry name" value="PYP-like sensor domain (PAS domain)"/>
    <property type="match status" value="1"/>
</dbReference>
<dbReference type="Gene3D" id="3.30.450.20">
    <property type="entry name" value="PAS domain"/>
    <property type="match status" value="1"/>
</dbReference>
<dbReference type="InterPro" id="IPR036890">
    <property type="entry name" value="HATPase_C_sf"/>
</dbReference>
<evidence type="ECO:0000256" key="10">
    <source>
        <dbReference type="SAM" id="Phobius"/>
    </source>
</evidence>
<keyword evidence="10" id="KW-0812">Transmembrane</keyword>
<dbReference type="EC" id="2.7.13.3" evidence="2"/>
<evidence type="ECO:0000256" key="6">
    <source>
        <dbReference type="ARBA" id="ARBA00022777"/>
    </source>
</evidence>
<keyword evidence="10" id="KW-0472">Membrane</keyword>
<dbReference type="InterPro" id="IPR000014">
    <property type="entry name" value="PAS"/>
</dbReference>
<proteinExistence type="predicted"/>
<sequence length="521" mass="60637">MIERRLINFYTSRLFTFLVFFLVIFIFNAFKEQQGKSILPVALAIVLYGVINFVYYRIKKLREKIVPILVLDAIFISLIVFFTGGVKSNFHILYLILIVFAGFYVETIHLYFLATVSVICFMLTVALTFFIHSNQFGLSSFYSISYPVAVYFVAIYAIALIITRINKRAKKLKYELIKKEKEIEKVTRLKNKIVDTITSGIITTDENLKINYINPQGENFLKKIYPDKKILGINLKELFPVHDFVDRLDFLDRYVVEIKDRLFGVSIVKLFSDNKFNGLLVVFQDLTEIKKMEKKAQFKDKMSELGELSASFAHEFRNSLASIKGAIQLLKEGKEMDTELIQVVENEINRLSNEINDFLRFARKDYQSPEYSYILPLIREIIEDFKTRLDKSIRFEYVEEIGEKTKVFFESVRLKKVFFNLLMNALKALEQAEEKKIVVRLYEKRQYIIFEVEDSGVGIKDIDKSKIFEPYYSGFSKGIGIGLALSKTFIDEMDGKIDFDSEEGKGSIFRVYLLKEGENGR</sequence>
<dbReference type="KEGG" id="thyd:TTHT_0367"/>
<dbReference type="EMBL" id="AP017470">
    <property type="protein sequence ID" value="BBB31983.1"/>
    <property type="molecule type" value="Genomic_DNA"/>
</dbReference>
<keyword evidence="10" id="KW-1133">Transmembrane helix</keyword>
<dbReference type="SUPFAM" id="SSF55874">
    <property type="entry name" value="ATPase domain of HSP90 chaperone/DNA topoisomerase II/histidine kinase"/>
    <property type="match status" value="1"/>
</dbReference>
<dbReference type="SMART" id="SM00388">
    <property type="entry name" value="HisKA"/>
    <property type="match status" value="1"/>
</dbReference>
<dbReference type="InterPro" id="IPR003661">
    <property type="entry name" value="HisK_dim/P_dom"/>
</dbReference>
<feature type="transmembrane region" description="Helical" evidence="10">
    <location>
        <begin position="144"/>
        <end position="163"/>
    </location>
</feature>
<keyword evidence="4 12" id="KW-0808">Transferase</keyword>
<dbReference type="Pfam" id="PF02518">
    <property type="entry name" value="HATPase_c"/>
    <property type="match status" value="1"/>
</dbReference>
<dbReference type="InterPro" id="IPR004358">
    <property type="entry name" value="Sig_transdc_His_kin-like_C"/>
</dbReference>
<evidence type="ECO:0000256" key="3">
    <source>
        <dbReference type="ARBA" id="ARBA00022553"/>
    </source>
</evidence>
<dbReference type="PROSITE" id="PS50109">
    <property type="entry name" value="HIS_KIN"/>
    <property type="match status" value="1"/>
</dbReference>
<evidence type="ECO:0000256" key="5">
    <source>
        <dbReference type="ARBA" id="ARBA00022741"/>
    </source>
</evidence>
<dbReference type="Gene3D" id="1.10.287.130">
    <property type="match status" value="1"/>
</dbReference>
<feature type="coiled-coil region" evidence="9">
    <location>
        <begin position="162"/>
        <end position="189"/>
    </location>
</feature>
<dbReference type="InterPro" id="IPR005467">
    <property type="entry name" value="His_kinase_dom"/>
</dbReference>
<dbReference type="InterPro" id="IPR035965">
    <property type="entry name" value="PAS-like_dom_sf"/>
</dbReference>
<feature type="transmembrane region" description="Helical" evidence="10">
    <location>
        <begin position="110"/>
        <end position="132"/>
    </location>
</feature>
<dbReference type="SUPFAM" id="SSF47384">
    <property type="entry name" value="Homodimeric domain of signal transducing histidine kinase"/>
    <property type="match status" value="1"/>
</dbReference>
<dbReference type="RefSeq" id="WP_201328315.1">
    <property type="nucleotide sequence ID" value="NZ_AP017470.1"/>
</dbReference>
<keyword evidence="3" id="KW-0597">Phosphoprotein</keyword>
<dbReference type="PANTHER" id="PTHR43065">
    <property type="entry name" value="SENSOR HISTIDINE KINASE"/>
    <property type="match status" value="1"/>
</dbReference>
<keyword evidence="9" id="KW-0175">Coiled coil</keyword>
<dbReference type="CDD" id="cd00082">
    <property type="entry name" value="HisKA"/>
    <property type="match status" value="1"/>
</dbReference>
<evidence type="ECO:0000256" key="4">
    <source>
        <dbReference type="ARBA" id="ARBA00022679"/>
    </source>
</evidence>
<dbReference type="GO" id="GO:0000155">
    <property type="term" value="F:phosphorelay sensor kinase activity"/>
    <property type="evidence" value="ECO:0007669"/>
    <property type="project" value="InterPro"/>
</dbReference>
<accession>A0A7R6PE28</accession>
<gene>
    <name evidence="12" type="primary">pilS</name>
    <name evidence="12" type="ORF">TTHT_0367</name>
</gene>
<dbReference type="Proteomes" id="UP000595564">
    <property type="component" value="Chromosome"/>
</dbReference>
<dbReference type="Gene3D" id="3.30.565.10">
    <property type="entry name" value="Histidine kinase-like ATPase, C-terminal domain"/>
    <property type="match status" value="1"/>
</dbReference>
<evidence type="ECO:0000259" key="11">
    <source>
        <dbReference type="PROSITE" id="PS50109"/>
    </source>
</evidence>
<dbReference type="SMART" id="SM00387">
    <property type="entry name" value="HATPase_c"/>
    <property type="match status" value="1"/>
</dbReference>
<name>A0A7R6PE28_9BACT</name>
<feature type="transmembrane region" description="Helical" evidence="10">
    <location>
        <begin position="88"/>
        <end position="105"/>
    </location>
</feature>
<dbReference type="PRINTS" id="PR00344">
    <property type="entry name" value="BCTRLSENSOR"/>
</dbReference>
<evidence type="ECO:0000256" key="7">
    <source>
        <dbReference type="ARBA" id="ARBA00022840"/>
    </source>
</evidence>
<dbReference type="InterPro" id="IPR036097">
    <property type="entry name" value="HisK_dim/P_sf"/>
</dbReference>
<comment type="catalytic activity">
    <reaction evidence="1">
        <text>ATP + protein L-histidine = ADP + protein N-phospho-L-histidine.</text>
        <dbReference type="EC" id="2.7.13.3"/>
    </reaction>
</comment>
<dbReference type="Pfam" id="PF00512">
    <property type="entry name" value="HisKA"/>
    <property type="match status" value="1"/>
</dbReference>
<feature type="transmembrane region" description="Helical" evidence="10">
    <location>
        <begin position="37"/>
        <end position="58"/>
    </location>
</feature>
<feature type="transmembrane region" description="Helical" evidence="10">
    <location>
        <begin position="12"/>
        <end position="31"/>
    </location>
</feature>
<reference evidence="12 13" key="1">
    <citation type="journal article" date="2012" name="Extremophiles">
        <title>Thermotomaculum hydrothermale gen. nov., sp. nov., a novel heterotrophic thermophile within the phylum Acidobacteria from a deep-sea hydrothermal vent chimney in the Southern Okinawa Trough.</title>
        <authorList>
            <person name="Izumi H."/>
            <person name="Nunoura T."/>
            <person name="Miyazaki M."/>
            <person name="Mino S."/>
            <person name="Toki T."/>
            <person name="Takai K."/>
            <person name="Sako Y."/>
            <person name="Sawabe T."/>
            <person name="Nakagawa S."/>
        </authorList>
    </citation>
    <scope>NUCLEOTIDE SEQUENCE [LARGE SCALE GENOMIC DNA]</scope>
    <source>
        <strain evidence="12 13">AC55</strain>
    </source>
</reference>
<evidence type="ECO:0000313" key="12">
    <source>
        <dbReference type="EMBL" id="BBB31983.1"/>
    </source>
</evidence>
<evidence type="ECO:0000256" key="8">
    <source>
        <dbReference type="ARBA" id="ARBA00023012"/>
    </source>
</evidence>
<dbReference type="Pfam" id="PF25323">
    <property type="entry name" value="6TM_PilS"/>
    <property type="match status" value="1"/>
</dbReference>
<evidence type="ECO:0000313" key="13">
    <source>
        <dbReference type="Proteomes" id="UP000595564"/>
    </source>
</evidence>
<dbReference type="AlphaFoldDB" id="A0A7R6PE28"/>
<dbReference type="PANTHER" id="PTHR43065:SF10">
    <property type="entry name" value="PEROXIDE STRESS-ACTIVATED HISTIDINE KINASE MAK3"/>
    <property type="match status" value="1"/>
</dbReference>
<feature type="transmembrane region" description="Helical" evidence="10">
    <location>
        <begin position="65"/>
        <end position="82"/>
    </location>
</feature>
<dbReference type="InterPro" id="IPR003594">
    <property type="entry name" value="HATPase_dom"/>
</dbReference>
<evidence type="ECO:0000256" key="9">
    <source>
        <dbReference type="SAM" id="Coils"/>
    </source>
</evidence>
<keyword evidence="7" id="KW-0067">ATP-binding</keyword>
<feature type="domain" description="Histidine kinase" evidence="11">
    <location>
        <begin position="311"/>
        <end position="517"/>
    </location>
</feature>